<dbReference type="Proteomes" id="UP000663829">
    <property type="component" value="Unassembled WGS sequence"/>
</dbReference>
<evidence type="ECO:0000313" key="5">
    <source>
        <dbReference type="EMBL" id="CAF4056499.1"/>
    </source>
</evidence>
<evidence type="ECO:0000313" key="6">
    <source>
        <dbReference type="Proteomes" id="UP000663829"/>
    </source>
</evidence>
<evidence type="ECO:0000313" key="4">
    <source>
        <dbReference type="EMBL" id="CAF3794064.1"/>
    </source>
</evidence>
<dbReference type="Proteomes" id="UP000677228">
    <property type="component" value="Unassembled WGS sequence"/>
</dbReference>
<evidence type="ECO:0000256" key="1">
    <source>
        <dbReference type="SAM" id="MobiDB-lite"/>
    </source>
</evidence>
<evidence type="ECO:0000313" key="3">
    <source>
        <dbReference type="EMBL" id="CAF1269689.1"/>
    </source>
</evidence>
<name>A0A815BGH6_9BILA</name>
<feature type="compositionally biased region" description="Basic and acidic residues" evidence="1">
    <location>
        <begin position="32"/>
        <end position="43"/>
    </location>
</feature>
<dbReference type="OrthoDB" id="449487at2759"/>
<feature type="region of interest" description="Disordered" evidence="1">
    <location>
        <begin position="32"/>
        <end position="60"/>
    </location>
</feature>
<dbReference type="AlphaFoldDB" id="A0A815BGH6"/>
<organism evidence="3 6">
    <name type="scientific">Didymodactylos carnosus</name>
    <dbReference type="NCBI Taxonomy" id="1234261"/>
    <lineage>
        <taxon>Eukaryota</taxon>
        <taxon>Metazoa</taxon>
        <taxon>Spiralia</taxon>
        <taxon>Gnathifera</taxon>
        <taxon>Rotifera</taxon>
        <taxon>Eurotatoria</taxon>
        <taxon>Bdelloidea</taxon>
        <taxon>Philodinida</taxon>
        <taxon>Philodinidae</taxon>
        <taxon>Didymodactylos</taxon>
    </lineage>
</organism>
<reference evidence="3" key="1">
    <citation type="submission" date="2021-02" db="EMBL/GenBank/DDBJ databases">
        <authorList>
            <person name="Nowell W R."/>
        </authorList>
    </citation>
    <scope>NUCLEOTIDE SEQUENCE</scope>
</reference>
<dbReference type="EMBL" id="CAJOBA010007152">
    <property type="protein sequence ID" value="CAF3794064.1"/>
    <property type="molecule type" value="Genomic_DNA"/>
</dbReference>
<dbReference type="Proteomes" id="UP000681722">
    <property type="component" value="Unassembled WGS sequence"/>
</dbReference>
<gene>
    <name evidence="3" type="ORF">GPM918_LOCUS27018</name>
    <name evidence="2" type="ORF">OVA965_LOCUS15728</name>
    <name evidence="5" type="ORF">SRO942_LOCUS27276</name>
    <name evidence="4" type="ORF">TMI583_LOCUS15737</name>
</gene>
<accession>A0A815BGH6</accession>
<evidence type="ECO:0000313" key="2">
    <source>
        <dbReference type="EMBL" id="CAF1025624.1"/>
    </source>
</evidence>
<dbReference type="Proteomes" id="UP000682733">
    <property type="component" value="Unassembled WGS sequence"/>
</dbReference>
<proteinExistence type="predicted"/>
<comment type="caution">
    <text evidence="3">The sequence shown here is derived from an EMBL/GenBank/DDBJ whole genome shotgun (WGS) entry which is preliminary data.</text>
</comment>
<keyword evidence="6" id="KW-1185">Reference proteome</keyword>
<feature type="compositionally biased region" description="Polar residues" evidence="1">
    <location>
        <begin position="47"/>
        <end position="60"/>
    </location>
</feature>
<dbReference type="EMBL" id="CAJNOQ010011153">
    <property type="protein sequence ID" value="CAF1269689.1"/>
    <property type="molecule type" value="Genomic_DNA"/>
</dbReference>
<protein>
    <submittedName>
        <fullName evidence="3">Uncharacterized protein</fullName>
    </submittedName>
</protein>
<sequence length="315" mass="35402">MVLCSLYYEDFRSQYISVFTNCVICNEPIARHEHDPSSRKSDDIVTSPLSSASSTVTTPIRTDKHPINNTVYSATALSCKSSSSSVNFNSADDVLVCPDSLSPITLISLSPNIKDFVNCKARLNYTEAVHLFKRKTRAEKASSSSDRSRKIYVAITCVLPSYTAEVEQALREASLQTSANGRNWYLTKALEIQGLVDVRPAPKQSAQSILGSPLDNSSMLLPLNLDYKKAHEVNQLVLFHFNDTNEKFSIHIRNAIVDVQYKWPRNFQSNNANDMIVEVNKEQTWKQVITRVKSLNLAHSKLKTKLKPFKGRNNN</sequence>
<dbReference type="EMBL" id="CAJNOK010007141">
    <property type="protein sequence ID" value="CAF1025624.1"/>
    <property type="molecule type" value="Genomic_DNA"/>
</dbReference>
<dbReference type="EMBL" id="CAJOBC010022793">
    <property type="protein sequence ID" value="CAF4056499.1"/>
    <property type="molecule type" value="Genomic_DNA"/>
</dbReference>